<organism evidence="1 2">
    <name type="scientific">Geodermatophilus normandii</name>
    <dbReference type="NCBI Taxonomy" id="1137989"/>
    <lineage>
        <taxon>Bacteria</taxon>
        <taxon>Bacillati</taxon>
        <taxon>Actinomycetota</taxon>
        <taxon>Actinomycetes</taxon>
        <taxon>Geodermatophilales</taxon>
        <taxon>Geodermatophilaceae</taxon>
        <taxon>Geodermatophilus</taxon>
    </lineage>
</organism>
<gene>
    <name evidence="1" type="ORF">JD79_01199</name>
</gene>
<dbReference type="EMBL" id="QGTX01000001">
    <property type="protein sequence ID" value="PWW22053.1"/>
    <property type="molecule type" value="Genomic_DNA"/>
</dbReference>
<proteinExistence type="predicted"/>
<reference evidence="2" key="1">
    <citation type="submission" date="2018-05" db="EMBL/GenBank/DDBJ databases">
        <authorList>
            <person name="Klenk H.-P."/>
            <person name="Huntemann M."/>
            <person name="Clum A."/>
            <person name="Pillay M."/>
            <person name="Palaniappan K."/>
            <person name="Varghese N."/>
            <person name="Mikhailova N."/>
            <person name="Stamatis D."/>
            <person name="Reddy T."/>
            <person name="Daum C."/>
            <person name="Shapiro N."/>
            <person name="Ivanova N."/>
            <person name="Kyrpides N."/>
            <person name="Woyke T."/>
        </authorList>
    </citation>
    <scope>NUCLEOTIDE SEQUENCE [LARGE SCALE GENOMIC DNA]</scope>
    <source>
        <strain evidence="2">DSM 45417</strain>
    </source>
</reference>
<dbReference type="OrthoDB" id="9993074at2"/>
<dbReference type="AlphaFoldDB" id="A0A317QGE0"/>
<evidence type="ECO:0000313" key="2">
    <source>
        <dbReference type="Proteomes" id="UP000246661"/>
    </source>
</evidence>
<protein>
    <submittedName>
        <fullName evidence="1">Uncharacterized protein</fullName>
    </submittedName>
</protein>
<comment type="caution">
    <text evidence="1">The sequence shown here is derived from an EMBL/GenBank/DDBJ whole genome shotgun (WGS) entry which is preliminary data.</text>
</comment>
<sequence>MLAETGGAPPREPLVVDEDAGRAHLLGAHDVLVPVLLTVDLATGEVVQTGPLCPGDAAFDHLRLTAAGAVAVGSCEGRAEGLFVVH</sequence>
<keyword evidence="2" id="KW-1185">Reference proteome</keyword>
<evidence type="ECO:0000313" key="1">
    <source>
        <dbReference type="EMBL" id="PWW22053.1"/>
    </source>
</evidence>
<dbReference type="RefSeq" id="WP_110004760.1">
    <property type="nucleotide sequence ID" value="NZ_QGTX01000001.1"/>
</dbReference>
<name>A0A317QGE0_9ACTN</name>
<accession>A0A317QGE0</accession>
<dbReference type="Proteomes" id="UP000246661">
    <property type="component" value="Unassembled WGS sequence"/>
</dbReference>